<evidence type="ECO:0000313" key="3">
    <source>
        <dbReference type="Proteomes" id="UP000011607"/>
    </source>
</evidence>
<dbReference type="EMBL" id="AOMA01000042">
    <property type="protein sequence ID" value="EMA43666.1"/>
    <property type="molecule type" value="Genomic_DNA"/>
</dbReference>
<organism evidence="2 3">
    <name type="scientific">Halobiforma nitratireducens JCM 10879</name>
    <dbReference type="NCBI Taxonomy" id="1227454"/>
    <lineage>
        <taxon>Archaea</taxon>
        <taxon>Methanobacteriati</taxon>
        <taxon>Methanobacteriota</taxon>
        <taxon>Stenosarchaea group</taxon>
        <taxon>Halobacteria</taxon>
        <taxon>Halobacteriales</taxon>
        <taxon>Natrialbaceae</taxon>
        <taxon>Halobiforma</taxon>
    </lineage>
</organism>
<sequence>MRRDPLLLVPYLAVGLLFATLDWMRRRDPLPTLEFEPLRVDGGISISVEFVGYPTGIPHTSALLESFVGLRFGYLAWGIVSYLLPLLAVAVASAYVLHRAIGAELLNLGSGMGTWVGSILPLFGFVLAMDLFQRLLGSIALLQDMGLLGLVPLALYFLVMIRLFVVPGLLVLGYAPREALRVSNRLTRGRGWLLFGVVLVLGLAAWLLASVPLPSAGPVLSTTLVAPVHALAIVVVLERSNAAG</sequence>
<keyword evidence="1" id="KW-0812">Transmembrane</keyword>
<feature type="transmembrane region" description="Helical" evidence="1">
    <location>
        <begin position="147"/>
        <end position="172"/>
    </location>
</feature>
<protein>
    <submittedName>
        <fullName evidence="2">Uncharacterized protein</fullName>
    </submittedName>
</protein>
<dbReference type="AlphaFoldDB" id="M0MD53"/>
<dbReference type="Proteomes" id="UP000011607">
    <property type="component" value="Unassembled WGS sequence"/>
</dbReference>
<dbReference type="eggNOG" id="arCOG10188">
    <property type="taxonomic scope" value="Archaea"/>
</dbReference>
<feature type="transmembrane region" description="Helical" evidence="1">
    <location>
        <begin position="219"/>
        <end position="237"/>
    </location>
</feature>
<evidence type="ECO:0000313" key="2">
    <source>
        <dbReference type="EMBL" id="EMA43666.1"/>
    </source>
</evidence>
<name>M0MD53_9EURY</name>
<reference evidence="2 3" key="1">
    <citation type="journal article" date="2014" name="PLoS Genet.">
        <title>Phylogenetically driven sequencing of extremely halophilic archaea reveals strategies for static and dynamic osmo-response.</title>
        <authorList>
            <person name="Becker E.A."/>
            <person name="Seitzer P.M."/>
            <person name="Tritt A."/>
            <person name="Larsen D."/>
            <person name="Krusor M."/>
            <person name="Yao A.I."/>
            <person name="Wu D."/>
            <person name="Madern D."/>
            <person name="Eisen J.A."/>
            <person name="Darling A.E."/>
            <person name="Facciotti M.T."/>
        </authorList>
    </citation>
    <scope>NUCLEOTIDE SEQUENCE [LARGE SCALE GENOMIC DNA]</scope>
    <source>
        <strain evidence="2 3">JCM 10879</strain>
    </source>
</reference>
<gene>
    <name evidence="2" type="ORF">C446_03244</name>
</gene>
<comment type="caution">
    <text evidence="2">The sequence shown here is derived from an EMBL/GenBank/DDBJ whole genome shotgun (WGS) entry which is preliminary data.</text>
</comment>
<accession>M0MD53</accession>
<keyword evidence="1" id="KW-1133">Transmembrane helix</keyword>
<keyword evidence="1" id="KW-0472">Membrane</keyword>
<evidence type="ECO:0000256" key="1">
    <source>
        <dbReference type="SAM" id="Phobius"/>
    </source>
</evidence>
<feature type="transmembrane region" description="Helical" evidence="1">
    <location>
        <begin position="74"/>
        <end position="98"/>
    </location>
</feature>
<proteinExistence type="predicted"/>
<feature type="transmembrane region" description="Helical" evidence="1">
    <location>
        <begin position="105"/>
        <end position="127"/>
    </location>
</feature>
<keyword evidence="3" id="KW-1185">Reference proteome</keyword>
<dbReference type="RefSeq" id="WP_006671613.1">
    <property type="nucleotide sequence ID" value="NZ_AOMA01000042.1"/>
</dbReference>
<feature type="transmembrane region" description="Helical" evidence="1">
    <location>
        <begin position="192"/>
        <end position="213"/>
    </location>
</feature>
<dbReference type="OrthoDB" id="163483at2157"/>